<evidence type="ECO:0000313" key="2">
    <source>
        <dbReference type="EMBL" id="CAB1429904.1"/>
    </source>
</evidence>
<keyword evidence="3" id="KW-1185">Reference proteome</keyword>
<proteinExistence type="predicted"/>
<protein>
    <submittedName>
        <fullName evidence="2">Uncharacterized protein</fullName>
    </submittedName>
</protein>
<reference evidence="2" key="1">
    <citation type="submission" date="2020-03" db="EMBL/GenBank/DDBJ databases">
        <authorList>
            <person name="Weist P."/>
        </authorList>
    </citation>
    <scope>NUCLEOTIDE SEQUENCE</scope>
</reference>
<dbReference type="EMBL" id="CADEAL010001182">
    <property type="protein sequence ID" value="CAB1429904.1"/>
    <property type="molecule type" value="Genomic_DNA"/>
</dbReference>
<gene>
    <name evidence="2" type="ORF">PLEPLA_LOCUS17884</name>
</gene>
<name>A0A9N7YMT8_PLEPL</name>
<dbReference type="Proteomes" id="UP001153269">
    <property type="component" value="Unassembled WGS sequence"/>
</dbReference>
<feature type="region of interest" description="Disordered" evidence="1">
    <location>
        <begin position="50"/>
        <end position="71"/>
    </location>
</feature>
<accession>A0A9N7YMT8</accession>
<evidence type="ECO:0000313" key="3">
    <source>
        <dbReference type="Proteomes" id="UP001153269"/>
    </source>
</evidence>
<comment type="caution">
    <text evidence="2">The sequence shown here is derived from an EMBL/GenBank/DDBJ whole genome shotgun (WGS) entry which is preliminary data.</text>
</comment>
<dbReference type="AlphaFoldDB" id="A0A9N7YMT8"/>
<feature type="compositionally biased region" description="Polar residues" evidence="1">
    <location>
        <begin position="50"/>
        <end position="62"/>
    </location>
</feature>
<organism evidence="2 3">
    <name type="scientific">Pleuronectes platessa</name>
    <name type="common">European plaice</name>
    <dbReference type="NCBI Taxonomy" id="8262"/>
    <lineage>
        <taxon>Eukaryota</taxon>
        <taxon>Metazoa</taxon>
        <taxon>Chordata</taxon>
        <taxon>Craniata</taxon>
        <taxon>Vertebrata</taxon>
        <taxon>Euteleostomi</taxon>
        <taxon>Actinopterygii</taxon>
        <taxon>Neopterygii</taxon>
        <taxon>Teleostei</taxon>
        <taxon>Neoteleostei</taxon>
        <taxon>Acanthomorphata</taxon>
        <taxon>Carangaria</taxon>
        <taxon>Pleuronectiformes</taxon>
        <taxon>Pleuronectoidei</taxon>
        <taxon>Pleuronectidae</taxon>
        <taxon>Pleuronectes</taxon>
    </lineage>
</organism>
<evidence type="ECO:0000256" key="1">
    <source>
        <dbReference type="SAM" id="MobiDB-lite"/>
    </source>
</evidence>
<sequence length="135" mass="14719">MLWMKWKMVVDSLRGRRRRLPCFLWFLLLFAVGGLVLFIHQQDLSDMVQQQVPGPDTEQSLSGGEEAVPGSVTAGTTAEAQNGLCCCEQELVFREAISESLCVLSNAGFSSISGNKITAHLSPDQSGLDWSSEAV</sequence>